<evidence type="ECO:0000256" key="2">
    <source>
        <dbReference type="ARBA" id="ARBA00022450"/>
    </source>
</evidence>
<organism evidence="6 7">
    <name type="scientific">Streptomyces pseudovenezuelae</name>
    <dbReference type="NCBI Taxonomy" id="67350"/>
    <lineage>
        <taxon>Bacteria</taxon>
        <taxon>Bacillati</taxon>
        <taxon>Actinomycetota</taxon>
        <taxon>Actinomycetes</taxon>
        <taxon>Kitasatosporales</taxon>
        <taxon>Streptomycetaceae</taxon>
        <taxon>Streptomyces</taxon>
        <taxon>Streptomyces aurantiacus group</taxon>
    </lineage>
</organism>
<dbReference type="SUPFAM" id="SSF52777">
    <property type="entry name" value="CoA-dependent acyltransferases"/>
    <property type="match status" value="3"/>
</dbReference>
<dbReference type="Pfam" id="PF00550">
    <property type="entry name" value="PP-binding"/>
    <property type="match status" value="1"/>
</dbReference>
<evidence type="ECO:0000256" key="4">
    <source>
        <dbReference type="SAM" id="MobiDB-lite"/>
    </source>
</evidence>
<dbReference type="InterPro" id="IPR023213">
    <property type="entry name" value="CAT-like_dom_sf"/>
</dbReference>
<feature type="non-terminal residue" evidence="6">
    <location>
        <position position="1208"/>
    </location>
</feature>
<dbReference type="PROSITE" id="PS50075">
    <property type="entry name" value="CARRIER"/>
    <property type="match status" value="1"/>
</dbReference>
<dbReference type="SUPFAM" id="SSF56801">
    <property type="entry name" value="Acetyl-CoA synthetase-like"/>
    <property type="match status" value="1"/>
</dbReference>
<feature type="compositionally biased region" description="Polar residues" evidence="4">
    <location>
        <begin position="1150"/>
        <end position="1162"/>
    </location>
</feature>
<dbReference type="NCBIfam" id="TIGR01733">
    <property type="entry name" value="AA-adenyl-dom"/>
    <property type="match status" value="1"/>
</dbReference>
<protein>
    <submittedName>
        <fullName evidence="6">Amino acid adenylation domain-containing protein</fullName>
    </submittedName>
</protein>
<dbReference type="RefSeq" id="WP_280878745.1">
    <property type="nucleotide sequence ID" value="NZ_JARXVH010000008.1"/>
</dbReference>
<dbReference type="Gene3D" id="3.30.300.30">
    <property type="match status" value="1"/>
</dbReference>
<dbReference type="InterPro" id="IPR020845">
    <property type="entry name" value="AMP-binding_CS"/>
</dbReference>
<proteinExistence type="predicted"/>
<comment type="cofactor">
    <cofactor evidence="1">
        <name>pantetheine 4'-phosphate</name>
        <dbReference type="ChEBI" id="CHEBI:47942"/>
    </cofactor>
</comment>
<dbReference type="InterPro" id="IPR010071">
    <property type="entry name" value="AA_adenyl_dom"/>
</dbReference>
<reference evidence="6 7" key="1">
    <citation type="submission" date="2023-04" db="EMBL/GenBank/DDBJ databases">
        <title>Forest soil microbial communities from Buena Vista Peninsula, Colon Province, Panama.</title>
        <authorList>
            <person name="Bouskill N."/>
        </authorList>
    </citation>
    <scope>NUCLEOTIDE SEQUENCE [LARGE SCALE GENOMIC DNA]</scope>
    <source>
        <strain evidence="6 7">GGS1</strain>
    </source>
</reference>
<dbReference type="Gene3D" id="3.30.559.10">
    <property type="entry name" value="Chloramphenicol acetyltransferase-like domain"/>
    <property type="match status" value="2"/>
</dbReference>
<dbReference type="Pfam" id="PF00668">
    <property type="entry name" value="Condensation"/>
    <property type="match status" value="2"/>
</dbReference>
<dbReference type="PANTHER" id="PTHR45527">
    <property type="entry name" value="NONRIBOSOMAL PEPTIDE SYNTHETASE"/>
    <property type="match status" value="1"/>
</dbReference>
<evidence type="ECO:0000256" key="1">
    <source>
        <dbReference type="ARBA" id="ARBA00001957"/>
    </source>
</evidence>
<gene>
    <name evidence="6" type="ORF">M2283_005174</name>
</gene>
<feature type="region of interest" description="Disordered" evidence="4">
    <location>
        <begin position="1150"/>
        <end position="1169"/>
    </location>
</feature>
<dbReference type="Gene3D" id="1.10.1200.10">
    <property type="entry name" value="ACP-like"/>
    <property type="match status" value="1"/>
</dbReference>
<dbReference type="InterPro" id="IPR020806">
    <property type="entry name" value="PKS_PP-bd"/>
</dbReference>
<keyword evidence="7" id="KW-1185">Reference proteome</keyword>
<feature type="domain" description="Carrier" evidence="5">
    <location>
        <begin position="961"/>
        <end position="1036"/>
    </location>
</feature>
<dbReference type="InterPro" id="IPR025110">
    <property type="entry name" value="AMP-bd_C"/>
</dbReference>
<accession>A0ABT6LNK8</accession>
<evidence type="ECO:0000313" key="6">
    <source>
        <dbReference type="EMBL" id="MDH6217842.1"/>
    </source>
</evidence>
<dbReference type="PROSITE" id="PS00012">
    <property type="entry name" value="PHOSPHOPANTETHEINE"/>
    <property type="match status" value="1"/>
</dbReference>
<dbReference type="InterPro" id="IPR006162">
    <property type="entry name" value="Ppantetheine_attach_site"/>
</dbReference>
<dbReference type="EMBL" id="JARXVH010000008">
    <property type="protein sequence ID" value="MDH6217842.1"/>
    <property type="molecule type" value="Genomic_DNA"/>
</dbReference>
<dbReference type="SMART" id="SM00823">
    <property type="entry name" value="PKS_PP"/>
    <property type="match status" value="1"/>
</dbReference>
<dbReference type="InterPro" id="IPR000873">
    <property type="entry name" value="AMP-dep_synth/lig_dom"/>
</dbReference>
<keyword evidence="3" id="KW-0597">Phosphoprotein</keyword>
<dbReference type="CDD" id="cd17652">
    <property type="entry name" value="A_NRPS_CmdD_like"/>
    <property type="match status" value="1"/>
</dbReference>
<dbReference type="InterPro" id="IPR036736">
    <property type="entry name" value="ACP-like_sf"/>
</dbReference>
<dbReference type="PANTHER" id="PTHR45527:SF1">
    <property type="entry name" value="FATTY ACID SYNTHASE"/>
    <property type="match status" value="1"/>
</dbReference>
<dbReference type="InterPro" id="IPR045851">
    <property type="entry name" value="AMP-bd_C_sf"/>
</dbReference>
<comment type="caution">
    <text evidence="6">The sequence shown here is derived from an EMBL/GenBank/DDBJ whole genome shotgun (WGS) entry which is preliminary data.</text>
</comment>
<dbReference type="Pfam" id="PF00501">
    <property type="entry name" value="AMP-binding"/>
    <property type="match status" value="1"/>
</dbReference>
<evidence type="ECO:0000259" key="5">
    <source>
        <dbReference type="PROSITE" id="PS50075"/>
    </source>
</evidence>
<name>A0ABT6LNK8_9ACTN</name>
<dbReference type="PROSITE" id="PS00455">
    <property type="entry name" value="AMP_BINDING"/>
    <property type="match status" value="1"/>
</dbReference>
<dbReference type="SUPFAM" id="SSF47336">
    <property type="entry name" value="ACP-like"/>
    <property type="match status" value="1"/>
</dbReference>
<sequence length="1208" mass="129944">MAAIDREIQHLMAGQLEIWQAQQLAPENPIYNVAEYLEINGDLNVELFVEALRRTVDEADSLRLRFRVVDGTPMQYVADPHDGYPVHVIDVSAEPDPDAAAQEWMRAEFRRPALLTDGPLFAFALLKLGPEHHFWYQRYHHLIVDGPAAGPIASRVGRLYDALLTGRAPEGRPLEPLSVLLAADRAYQDSPDFALDRAYWLDTLSDLADTDGAGGPTGGRLADTLVRHRDRIAAEQVTELEAAARQLRTSLAGLVITAAAIHQHRVTGDQDVTIGLPVAGRLGERALGIPGMTANNMPVRVRFDRETTLADVIRQATGTVREGWRQQRYRYENTLRDLKHAKGDTLCGLHVNVMSFDYPERFGDCRITCHNLSTGPIDNARIDLYTRPGEPGVQLDVDVNLDVHEPAAATDIARRFLHILNWIVTAAPTDPVGRVDLLEHGERLRVLLEWNGTGTDIAATTVPALFAAQAARTPDAVAVASDELRLSYAQLDERANRLAHHLKAHGVGPESVVAVAMERGVDLVVSLVAVLKAGAAYLPIDTSLPAERIGFMLADSRAAMLLGKEELLDDLPVRRVLTLAVDSAPVQAALASAPVTAPQVALKSHGLAYVIYTSGSTGTPKAVMLTHAGAVNLAAVQARRCGVDESARVLQFASVGFDAATWELLMALGTGARLVVAPAEELLPGSGLVDVLNRHGVTHATLPPAVLAVLAPEDLPSVTTLISAGEALGKDLLARWAPGRTFINAYGPTEVTVCATMTGALHAHDEPFIGTPNANTRVYVLDQALLPVPAGVVGDLYVGGTGVARGYLGRPALSGQRFVADPFAADGTRMYQTGDRVKWTADGQLAFVGRADDQVKIRGYRIEPGEVQSVVTAHPDVEQAIVTVDEEPAGDKRLVAYVVAADGARIAELPTAVRTFASGRLPEYMVPSAVVVLGAFPLTSNGKIDRRALPRPTYPTGTRRAPATAREDILCAAFAEILGLERVGVDDDFFDLGGHSLLATRLVSRVRALLGVEVQIADVFEAPTVASLAARLAGAEDSRPALIAGARPERIPLSFAQRRLWFVGQLEGPNATYNAPLVLGLSGPLDRDALKSALRDVLERHEALRTVFPAEDGEPYQRVLDLDELSWDVTVTEAVKTQETYDRLQALTDLSGSVSGPTPNTTRETDGPSDLAEEVVKAAGYAFDLAVEVPVRAWLFVVGPGEHVLVLV</sequence>
<dbReference type="Gene3D" id="3.40.50.980">
    <property type="match status" value="2"/>
</dbReference>
<dbReference type="Gene3D" id="2.30.38.10">
    <property type="entry name" value="Luciferase, Domain 3"/>
    <property type="match status" value="1"/>
</dbReference>
<dbReference type="Pfam" id="PF13193">
    <property type="entry name" value="AMP-binding_C"/>
    <property type="match status" value="1"/>
</dbReference>
<evidence type="ECO:0000313" key="7">
    <source>
        <dbReference type="Proteomes" id="UP001160499"/>
    </source>
</evidence>
<dbReference type="InterPro" id="IPR009081">
    <property type="entry name" value="PP-bd_ACP"/>
</dbReference>
<evidence type="ECO:0000256" key="3">
    <source>
        <dbReference type="ARBA" id="ARBA00022553"/>
    </source>
</evidence>
<keyword evidence="2" id="KW-0596">Phosphopantetheine</keyword>
<dbReference type="InterPro" id="IPR001242">
    <property type="entry name" value="Condensation_dom"/>
</dbReference>
<dbReference type="Proteomes" id="UP001160499">
    <property type="component" value="Unassembled WGS sequence"/>
</dbReference>
<dbReference type="Gene3D" id="3.30.559.30">
    <property type="entry name" value="Nonribosomal peptide synthetase, condensation domain"/>
    <property type="match status" value="1"/>
</dbReference>